<evidence type="ECO:0000259" key="2">
    <source>
        <dbReference type="Pfam" id="PF13937"/>
    </source>
</evidence>
<dbReference type="KEGG" id="azq:G3580_05725"/>
<keyword evidence="1" id="KW-1133">Transmembrane helix</keyword>
<dbReference type="InterPro" id="IPR019886">
    <property type="entry name" value="Na_symporter_ssu"/>
</dbReference>
<feature type="transmembrane region" description="Helical" evidence="1">
    <location>
        <begin position="15"/>
        <end position="37"/>
    </location>
</feature>
<proteinExistence type="predicted"/>
<keyword evidence="4" id="KW-1185">Reference proteome</keyword>
<dbReference type="RefSeq" id="WP_173764351.1">
    <property type="nucleotide sequence ID" value="NZ_CP048836.1"/>
</dbReference>
<keyword evidence="1" id="KW-0812">Transmembrane</keyword>
<evidence type="ECO:0000256" key="1">
    <source>
        <dbReference type="SAM" id="Phobius"/>
    </source>
</evidence>
<evidence type="ECO:0000313" key="3">
    <source>
        <dbReference type="EMBL" id="QID17186.1"/>
    </source>
</evidence>
<evidence type="ECO:0000313" key="4">
    <source>
        <dbReference type="Proteomes" id="UP000501991"/>
    </source>
</evidence>
<feature type="transmembrane region" description="Helical" evidence="1">
    <location>
        <begin position="49"/>
        <end position="70"/>
    </location>
</feature>
<dbReference type="NCBIfam" id="TIGR03647">
    <property type="entry name" value="Na_symport_sm"/>
    <property type="match status" value="1"/>
</dbReference>
<organism evidence="3 4">
    <name type="scientific">Nitrogeniibacter mangrovi</name>
    <dbReference type="NCBI Taxonomy" id="2016596"/>
    <lineage>
        <taxon>Bacteria</taxon>
        <taxon>Pseudomonadati</taxon>
        <taxon>Pseudomonadota</taxon>
        <taxon>Betaproteobacteria</taxon>
        <taxon>Rhodocyclales</taxon>
        <taxon>Zoogloeaceae</taxon>
        <taxon>Nitrogeniibacter</taxon>
    </lineage>
</organism>
<gene>
    <name evidence="3" type="ORF">G3580_05725</name>
</gene>
<name>A0A6C1B0Q5_9RHOO</name>
<sequence>MPLTDAQRTYWRKTLALTATLLLAWFLITFVGGYFAAELNGFSFLGFPLGFYLFAQGALIAFLVIIAIYVRVMGKLDDRFAASRSAEASRGDTASH</sequence>
<dbReference type="Proteomes" id="UP000501991">
    <property type="component" value="Chromosome"/>
</dbReference>
<dbReference type="Pfam" id="PF13937">
    <property type="entry name" value="DUF4212"/>
    <property type="match status" value="1"/>
</dbReference>
<keyword evidence="1" id="KW-0472">Membrane</keyword>
<protein>
    <submittedName>
        <fullName evidence="3">DUF4212 domain-containing protein</fullName>
    </submittedName>
</protein>
<dbReference type="AlphaFoldDB" id="A0A6C1B0Q5"/>
<feature type="domain" description="Sodium symporter small subunit" evidence="2">
    <location>
        <begin position="8"/>
        <end position="81"/>
    </location>
</feature>
<dbReference type="EMBL" id="CP048836">
    <property type="protein sequence ID" value="QID17186.1"/>
    <property type="molecule type" value="Genomic_DNA"/>
</dbReference>
<accession>A0A6C1B0Q5</accession>
<reference evidence="3 4" key="1">
    <citation type="submission" date="2020-02" db="EMBL/GenBank/DDBJ databases">
        <title>Nitrogenibacter mangrovi gen. nov., sp. nov. isolated from mangrove sediment, a denitrifying betaproteobacterium.</title>
        <authorList>
            <person name="Liao H."/>
            <person name="Tian Y."/>
        </authorList>
    </citation>
    <scope>NUCLEOTIDE SEQUENCE [LARGE SCALE GENOMIC DNA]</scope>
    <source>
        <strain evidence="3 4">M9-3-2</strain>
    </source>
</reference>